<dbReference type="GO" id="GO:0032259">
    <property type="term" value="P:methylation"/>
    <property type="evidence" value="ECO:0007669"/>
    <property type="project" value="UniProtKB-KW"/>
</dbReference>
<dbReference type="NCBIfam" id="TIGR00589">
    <property type="entry name" value="ogt"/>
    <property type="match status" value="1"/>
</dbReference>
<evidence type="ECO:0000313" key="13">
    <source>
        <dbReference type="Proteomes" id="UP000284379"/>
    </source>
</evidence>
<dbReference type="GO" id="GO:0006307">
    <property type="term" value="P:DNA alkylation repair"/>
    <property type="evidence" value="ECO:0007669"/>
    <property type="project" value="UniProtKB-UniRule"/>
</dbReference>
<feature type="domain" description="Methylguanine DNA methyltransferase ribonuclease-like" evidence="11">
    <location>
        <begin position="7"/>
        <end position="82"/>
    </location>
</feature>
<gene>
    <name evidence="12" type="ORF">DW888_15135</name>
</gene>
<evidence type="ECO:0000256" key="2">
    <source>
        <dbReference type="ARBA" id="ARBA00008711"/>
    </source>
</evidence>
<keyword evidence="6 9" id="KW-0227">DNA damage</keyword>
<protein>
    <recommendedName>
        <fullName evidence="9">Methylated-DNA--protein-cysteine methyltransferase</fullName>
        <ecNumber evidence="9">2.1.1.63</ecNumber>
    </recommendedName>
    <alternativeName>
        <fullName evidence="9">6-O-methylguanine-DNA methyltransferase</fullName>
        <shortName evidence="9">MGMT</shortName>
    </alternativeName>
    <alternativeName>
        <fullName evidence="9">O-6-methylguanine-DNA-alkyltransferase</fullName>
    </alternativeName>
</protein>
<dbReference type="AlphaFoldDB" id="A0A413VJS0"/>
<keyword evidence="3 9" id="KW-0963">Cytoplasm</keyword>
<evidence type="ECO:0000256" key="1">
    <source>
        <dbReference type="ARBA" id="ARBA00001286"/>
    </source>
</evidence>
<dbReference type="Gene3D" id="3.30.160.70">
    <property type="entry name" value="Methylated DNA-protein cysteine methyltransferase domain"/>
    <property type="match status" value="1"/>
</dbReference>
<keyword evidence="7 9" id="KW-0234">DNA repair</keyword>
<feature type="domain" description="Methylated-DNA-[protein]-cysteine S-methyltransferase DNA binding" evidence="10">
    <location>
        <begin position="87"/>
        <end position="166"/>
    </location>
</feature>
<dbReference type="InterPro" id="IPR001497">
    <property type="entry name" value="MethylDNA_cys_MeTrfase_AS"/>
</dbReference>
<dbReference type="RefSeq" id="WP_007486964.1">
    <property type="nucleotide sequence ID" value="NZ_CABJFV010000013.1"/>
</dbReference>
<evidence type="ECO:0000256" key="6">
    <source>
        <dbReference type="ARBA" id="ARBA00022763"/>
    </source>
</evidence>
<dbReference type="InterPro" id="IPR014048">
    <property type="entry name" value="MethylDNA_cys_MeTrfase_DNA-bd"/>
</dbReference>
<dbReference type="EMBL" id="QSGO01000013">
    <property type="protein sequence ID" value="RHB33821.1"/>
    <property type="molecule type" value="Genomic_DNA"/>
</dbReference>
<reference evidence="12 13" key="1">
    <citation type="submission" date="2018-08" db="EMBL/GenBank/DDBJ databases">
        <title>A genome reference for cultivated species of the human gut microbiota.</title>
        <authorList>
            <person name="Zou Y."/>
            <person name="Xue W."/>
            <person name="Luo G."/>
        </authorList>
    </citation>
    <scope>NUCLEOTIDE SEQUENCE [LARGE SCALE GENOMIC DNA]</scope>
    <source>
        <strain evidence="12 13">AM40-30BH</strain>
    </source>
</reference>
<dbReference type="Pfam" id="PF01035">
    <property type="entry name" value="DNA_binding_1"/>
    <property type="match status" value="1"/>
</dbReference>
<evidence type="ECO:0000313" key="12">
    <source>
        <dbReference type="EMBL" id="RHB33821.1"/>
    </source>
</evidence>
<evidence type="ECO:0000256" key="7">
    <source>
        <dbReference type="ARBA" id="ARBA00023204"/>
    </source>
</evidence>
<evidence type="ECO:0000256" key="5">
    <source>
        <dbReference type="ARBA" id="ARBA00022679"/>
    </source>
</evidence>
<dbReference type="PANTHER" id="PTHR10815:SF5">
    <property type="entry name" value="METHYLATED-DNA--PROTEIN-CYSTEINE METHYLTRANSFERASE"/>
    <property type="match status" value="1"/>
</dbReference>
<dbReference type="InterPro" id="IPR036388">
    <property type="entry name" value="WH-like_DNA-bd_sf"/>
</dbReference>
<proteinExistence type="inferred from homology"/>
<dbReference type="SUPFAM" id="SSF53155">
    <property type="entry name" value="Methylated DNA-protein cysteine methyltransferase domain"/>
    <property type="match status" value="1"/>
</dbReference>
<comment type="miscellaneous">
    <text evidence="9">This enzyme catalyzes only one turnover and therefore is not strictly catalytic. According to one definition, an enzyme is a biocatalyst that acts repeatedly and over many reaction cycles.</text>
</comment>
<dbReference type="PROSITE" id="PS00374">
    <property type="entry name" value="MGMT"/>
    <property type="match status" value="1"/>
</dbReference>
<comment type="function">
    <text evidence="9">Involved in the cellular defense against the biological effects of O6-methylguanine (O6-MeG) and O4-methylthymine (O4-MeT) in DNA. Repairs the methylated nucleobase in DNA by stoichiometrically transferring the methyl group to a cysteine residue in the enzyme. This is a suicide reaction: the enzyme is irreversibly inactivated.</text>
</comment>
<keyword evidence="4 9" id="KW-0489">Methyltransferase</keyword>
<dbReference type="CDD" id="cd06445">
    <property type="entry name" value="ATase"/>
    <property type="match status" value="1"/>
</dbReference>
<dbReference type="GO" id="GO:0005737">
    <property type="term" value="C:cytoplasm"/>
    <property type="evidence" value="ECO:0007669"/>
    <property type="project" value="UniProtKB-SubCell"/>
</dbReference>
<dbReference type="SUPFAM" id="SSF46767">
    <property type="entry name" value="Methylated DNA-protein cysteine methyltransferase, C-terminal domain"/>
    <property type="match status" value="1"/>
</dbReference>
<dbReference type="Gene3D" id="1.10.10.10">
    <property type="entry name" value="Winged helix-like DNA-binding domain superfamily/Winged helix DNA-binding domain"/>
    <property type="match status" value="1"/>
</dbReference>
<dbReference type="Proteomes" id="UP000284379">
    <property type="component" value="Unassembled WGS sequence"/>
</dbReference>
<name>A0A413VJS0_9BACE</name>
<dbReference type="InterPro" id="IPR036217">
    <property type="entry name" value="MethylDNA_cys_MeTrfase_DNAb"/>
</dbReference>
<dbReference type="InterPro" id="IPR023546">
    <property type="entry name" value="MGMT"/>
</dbReference>
<evidence type="ECO:0000256" key="3">
    <source>
        <dbReference type="ARBA" id="ARBA00022490"/>
    </source>
</evidence>
<sequence>METIQIQYYQSICGKLILGSFEEKLCMCDWMNEERRAVIDKRLQNTLHAKYEIGNSEIITEAMAQLDEYFSRKRTAFDIPLAFIGTDFQKAVWNELLNIPYGTTISYAKLSQRLNNPKAIRAVAAANGANPISIFVPCHRVIGSNHKLTGYGGGLAAKKILLELEAGIKYLL</sequence>
<organism evidence="12 13">
    <name type="scientific">Bacteroides nordii</name>
    <dbReference type="NCBI Taxonomy" id="291645"/>
    <lineage>
        <taxon>Bacteria</taxon>
        <taxon>Pseudomonadati</taxon>
        <taxon>Bacteroidota</taxon>
        <taxon>Bacteroidia</taxon>
        <taxon>Bacteroidales</taxon>
        <taxon>Bacteroidaceae</taxon>
        <taxon>Bacteroides</taxon>
    </lineage>
</organism>
<dbReference type="FunFam" id="1.10.10.10:FF:000214">
    <property type="entry name" value="Methylated-DNA--protein-cysteine methyltransferase"/>
    <property type="match status" value="1"/>
</dbReference>
<comment type="similarity">
    <text evidence="2 9">Belongs to the MGMT family.</text>
</comment>
<evidence type="ECO:0000256" key="8">
    <source>
        <dbReference type="ARBA" id="ARBA00049348"/>
    </source>
</evidence>
<dbReference type="EC" id="2.1.1.63" evidence="9"/>
<evidence type="ECO:0000259" key="10">
    <source>
        <dbReference type="Pfam" id="PF01035"/>
    </source>
</evidence>
<dbReference type="HAMAP" id="MF_00772">
    <property type="entry name" value="OGT"/>
    <property type="match status" value="1"/>
</dbReference>
<dbReference type="InterPro" id="IPR008332">
    <property type="entry name" value="MethylG_MeTrfase_N"/>
</dbReference>
<dbReference type="InterPro" id="IPR036631">
    <property type="entry name" value="MGMT_N_sf"/>
</dbReference>
<dbReference type="PANTHER" id="PTHR10815">
    <property type="entry name" value="METHYLATED-DNA--PROTEIN-CYSTEINE METHYLTRANSFERASE"/>
    <property type="match status" value="1"/>
</dbReference>
<keyword evidence="5 9" id="KW-0808">Transferase</keyword>
<dbReference type="Pfam" id="PF02870">
    <property type="entry name" value="Methyltransf_1N"/>
    <property type="match status" value="1"/>
</dbReference>
<comment type="subcellular location">
    <subcellularLocation>
        <location evidence="9">Cytoplasm</location>
    </subcellularLocation>
</comment>
<feature type="active site" description="Nucleophile; methyl group acceptor" evidence="9">
    <location>
        <position position="138"/>
    </location>
</feature>
<evidence type="ECO:0000256" key="4">
    <source>
        <dbReference type="ARBA" id="ARBA00022603"/>
    </source>
</evidence>
<dbReference type="GO" id="GO:0003908">
    <property type="term" value="F:methylated-DNA-[protein]-cysteine S-methyltransferase activity"/>
    <property type="evidence" value="ECO:0007669"/>
    <property type="project" value="UniProtKB-UniRule"/>
</dbReference>
<evidence type="ECO:0000256" key="9">
    <source>
        <dbReference type="HAMAP-Rule" id="MF_00772"/>
    </source>
</evidence>
<comment type="catalytic activity">
    <reaction evidence="1 9">
        <text>a 4-O-methyl-thymidine in DNA + L-cysteinyl-[protein] = a thymidine in DNA + S-methyl-L-cysteinyl-[protein]</text>
        <dbReference type="Rhea" id="RHEA:53428"/>
        <dbReference type="Rhea" id="RHEA-COMP:10131"/>
        <dbReference type="Rhea" id="RHEA-COMP:10132"/>
        <dbReference type="Rhea" id="RHEA-COMP:13555"/>
        <dbReference type="Rhea" id="RHEA-COMP:13556"/>
        <dbReference type="ChEBI" id="CHEBI:29950"/>
        <dbReference type="ChEBI" id="CHEBI:82612"/>
        <dbReference type="ChEBI" id="CHEBI:137386"/>
        <dbReference type="ChEBI" id="CHEBI:137387"/>
        <dbReference type="EC" id="2.1.1.63"/>
    </reaction>
</comment>
<accession>A0A413VJS0</accession>
<comment type="caution">
    <text evidence="12">The sequence shown here is derived from an EMBL/GenBank/DDBJ whole genome shotgun (WGS) entry which is preliminary data.</text>
</comment>
<evidence type="ECO:0000259" key="11">
    <source>
        <dbReference type="Pfam" id="PF02870"/>
    </source>
</evidence>
<comment type="catalytic activity">
    <reaction evidence="8 9">
        <text>a 6-O-methyl-2'-deoxyguanosine in DNA + L-cysteinyl-[protein] = S-methyl-L-cysteinyl-[protein] + a 2'-deoxyguanosine in DNA</text>
        <dbReference type="Rhea" id="RHEA:24000"/>
        <dbReference type="Rhea" id="RHEA-COMP:10131"/>
        <dbReference type="Rhea" id="RHEA-COMP:10132"/>
        <dbReference type="Rhea" id="RHEA-COMP:11367"/>
        <dbReference type="Rhea" id="RHEA-COMP:11368"/>
        <dbReference type="ChEBI" id="CHEBI:29950"/>
        <dbReference type="ChEBI" id="CHEBI:82612"/>
        <dbReference type="ChEBI" id="CHEBI:85445"/>
        <dbReference type="ChEBI" id="CHEBI:85448"/>
        <dbReference type="EC" id="2.1.1.63"/>
    </reaction>
</comment>